<keyword evidence="3" id="KW-1185">Reference proteome</keyword>
<dbReference type="InterPro" id="IPR029058">
    <property type="entry name" value="AB_hydrolase_fold"/>
</dbReference>
<accession>A0A7Z7HP83</accession>
<feature type="domain" description="AB hydrolase-1" evidence="1">
    <location>
        <begin position="42"/>
        <end position="285"/>
    </location>
</feature>
<dbReference type="Proteomes" id="UP000242886">
    <property type="component" value="Chromosome SDENCHOL"/>
</dbReference>
<sequence>MEVTARARLHAARFIRYSRKPMSIRQNSETIGGAQARRLPMVFSHANGFPAPCYAKMFGALQDDFDIRYLPRLAHDPAYPVTDGWPELTQELIAFVERGPHPVVAVGHSLGGFLSYLAAVARPDLFSALVLLDSPVIDRYRAQAMQMSKRFGFIDRVTPARATRDRRQHWATAEEAVAHFRTRRLFHRFDPDCLADYVRYGTVATAEGLKLWFDPAIEYRIYCTIPHRMHTLLPRLKVPAGFIGGRQSTELRVFGIREMRGRMRLRPIEGGHLFPFERPLEAAAAIREMVAALLSLPDRPE</sequence>
<dbReference type="SUPFAM" id="SSF53474">
    <property type="entry name" value="alpha/beta-Hydrolases"/>
    <property type="match status" value="1"/>
</dbReference>
<gene>
    <name evidence="2" type="ORF">SDENCHOL_10155</name>
</gene>
<dbReference type="Gene3D" id="3.40.50.1820">
    <property type="entry name" value="alpha/beta hydrolase"/>
    <property type="match status" value="1"/>
</dbReference>
<protein>
    <recommendedName>
        <fullName evidence="1">AB hydrolase-1 domain-containing protein</fullName>
    </recommendedName>
</protein>
<evidence type="ECO:0000259" key="1">
    <source>
        <dbReference type="Pfam" id="PF12697"/>
    </source>
</evidence>
<dbReference type="InterPro" id="IPR000073">
    <property type="entry name" value="AB_hydrolase_1"/>
</dbReference>
<evidence type="ECO:0000313" key="2">
    <source>
        <dbReference type="EMBL" id="SMB21148.1"/>
    </source>
</evidence>
<proteinExistence type="predicted"/>
<dbReference type="Pfam" id="PF12697">
    <property type="entry name" value="Abhydrolase_6"/>
    <property type="match status" value="1"/>
</dbReference>
<reference evidence="2" key="1">
    <citation type="submission" date="2017-03" db="EMBL/GenBank/DDBJ databases">
        <authorList>
            <consortium name="AG Boll"/>
        </authorList>
    </citation>
    <scope>NUCLEOTIDE SEQUENCE [LARGE SCALE GENOMIC DNA]</scope>
    <source>
        <strain evidence="2">Chol</strain>
    </source>
</reference>
<name>A0A7Z7HP83_9PROT</name>
<dbReference type="AlphaFoldDB" id="A0A7Z7HP83"/>
<dbReference type="EMBL" id="LT837803">
    <property type="protein sequence ID" value="SMB21148.1"/>
    <property type="molecule type" value="Genomic_DNA"/>
</dbReference>
<evidence type="ECO:0000313" key="3">
    <source>
        <dbReference type="Proteomes" id="UP000242886"/>
    </source>
</evidence>
<organism evidence="2 3">
    <name type="scientific">Sterolibacterium denitrificans</name>
    <dbReference type="NCBI Taxonomy" id="157592"/>
    <lineage>
        <taxon>Bacteria</taxon>
        <taxon>Pseudomonadati</taxon>
        <taxon>Pseudomonadota</taxon>
        <taxon>Betaproteobacteria</taxon>
        <taxon>Nitrosomonadales</taxon>
        <taxon>Sterolibacteriaceae</taxon>
        <taxon>Sterolibacterium</taxon>
    </lineage>
</organism>